<dbReference type="PhylomeDB" id="A0A0G4I9A6"/>
<keyword evidence="1" id="KW-0732">Signal</keyword>
<evidence type="ECO:0000313" key="2">
    <source>
        <dbReference type="EMBL" id="CEM53706.1"/>
    </source>
</evidence>
<feature type="chain" id="PRO_5005192736" evidence="1">
    <location>
        <begin position="18"/>
        <end position="122"/>
    </location>
</feature>
<evidence type="ECO:0000256" key="1">
    <source>
        <dbReference type="SAM" id="SignalP"/>
    </source>
</evidence>
<dbReference type="EMBL" id="CDMZ01005719">
    <property type="protein sequence ID" value="CEM53706.1"/>
    <property type="molecule type" value="Genomic_DNA"/>
</dbReference>
<reference evidence="2" key="1">
    <citation type="submission" date="2014-11" db="EMBL/GenBank/DDBJ databases">
        <authorList>
            <person name="Otto D Thomas"/>
            <person name="Naeem Raeece"/>
        </authorList>
    </citation>
    <scope>NUCLEOTIDE SEQUENCE</scope>
</reference>
<feature type="signal peptide" evidence="1">
    <location>
        <begin position="1"/>
        <end position="17"/>
    </location>
</feature>
<gene>
    <name evidence="2" type="ORF">Cvel_12192</name>
</gene>
<name>A0A0G4I9A6_9ALVE</name>
<accession>A0A0G4I9A6</accession>
<dbReference type="VEuPathDB" id="CryptoDB:Cvel_12192"/>
<sequence>MRSLLFLLIALLGVIRGAKVCIYTDSECTADESCYDGCYTNGNDYSSQYRLKDEVLFLYVYDNSDCSGDPSSEQIVRTGVPDGECQKGATGSYVVSQGWHHAGVPSVVVTGVALCVSLGFLR</sequence>
<organism evidence="2">
    <name type="scientific">Chromera velia CCMP2878</name>
    <dbReference type="NCBI Taxonomy" id="1169474"/>
    <lineage>
        <taxon>Eukaryota</taxon>
        <taxon>Sar</taxon>
        <taxon>Alveolata</taxon>
        <taxon>Colpodellida</taxon>
        <taxon>Chromeraceae</taxon>
        <taxon>Chromera</taxon>
    </lineage>
</organism>
<protein>
    <submittedName>
        <fullName evidence="2">Uncharacterized protein</fullName>
    </submittedName>
</protein>
<proteinExistence type="predicted"/>
<dbReference type="AlphaFoldDB" id="A0A0G4I9A6"/>